<keyword evidence="2 8" id="KW-1003">Cell membrane</keyword>
<dbReference type="EMBL" id="JAHXZJ010000002">
    <property type="protein sequence ID" value="KAH0564587.1"/>
    <property type="molecule type" value="Genomic_DNA"/>
</dbReference>
<dbReference type="GO" id="GO:0030425">
    <property type="term" value="C:dendrite"/>
    <property type="evidence" value="ECO:0007669"/>
    <property type="project" value="TreeGrafter"/>
</dbReference>
<dbReference type="InterPro" id="IPR013604">
    <property type="entry name" value="7TM_chemorcpt"/>
</dbReference>
<dbReference type="Proteomes" id="UP000826195">
    <property type="component" value="Unassembled WGS sequence"/>
</dbReference>
<dbReference type="GO" id="GO:0007635">
    <property type="term" value="P:chemosensory behavior"/>
    <property type="evidence" value="ECO:0007669"/>
    <property type="project" value="TreeGrafter"/>
</dbReference>
<evidence type="ECO:0000256" key="8">
    <source>
        <dbReference type="RuleBase" id="RU363108"/>
    </source>
</evidence>
<comment type="subcellular location">
    <subcellularLocation>
        <location evidence="1 8">Cell membrane</location>
        <topology evidence="1 8">Multi-pass membrane protein</topology>
    </subcellularLocation>
</comment>
<feature type="transmembrane region" description="Helical" evidence="8">
    <location>
        <begin position="308"/>
        <end position="328"/>
    </location>
</feature>
<sequence>MAIAHKIKHGNRMLSQVHRQTGRPLTQRILSHIRRAKENEYRGSNSPLYKSICPLIYATRVFGLAPYEFENNKLVPSNSYLSFAFFWFCVYTYVIWRYVDGVLDPKTNMKTTLYHTQFVKTMGNYLVAITDLIVCISTRKEISWIWNKIEDYDQAMRDLGYARNEKETRVVVWFIIGFNIVIWGVINNLGMAAFNESFFYNVTYMMVYVGVAVAVTKFSGLVLILGQRFKQLNEIIKSRVYKSRWVHVDPIIDDKLVDCLHSELTAVGMKLNNAYKWSLILWLGNLSFHSVSSSYFVIDWLMDGNFRLNLINCLLGWFVAMVSQIFLLNYSCHYTSSEANCMSYIMLGWKRWLYTHDSKMEVETSLHLVNRQLHFSADGFFYVNLPLFHSITAVLATYLFILLQFD</sequence>
<dbReference type="PANTHER" id="PTHR21143:SF133">
    <property type="entry name" value="GUSTATORY AND PHEROMONE RECEPTOR 32A-RELATED"/>
    <property type="match status" value="1"/>
</dbReference>
<comment type="caution">
    <text evidence="8">Lacks conserved residue(s) required for the propagation of feature annotation.</text>
</comment>
<organism evidence="9 10">
    <name type="scientific">Cotesia glomerata</name>
    <name type="common">Lepidopteran parasitic wasp</name>
    <name type="synonym">Apanteles glomeratus</name>
    <dbReference type="NCBI Taxonomy" id="32391"/>
    <lineage>
        <taxon>Eukaryota</taxon>
        <taxon>Metazoa</taxon>
        <taxon>Ecdysozoa</taxon>
        <taxon>Arthropoda</taxon>
        <taxon>Hexapoda</taxon>
        <taxon>Insecta</taxon>
        <taxon>Pterygota</taxon>
        <taxon>Neoptera</taxon>
        <taxon>Endopterygota</taxon>
        <taxon>Hymenoptera</taxon>
        <taxon>Apocrita</taxon>
        <taxon>Ichneumonoidea</taxon>
        <taxon>Braconidae</taxon>
        <taxon>Microgastrinae</taxon>
        <taxon>Cotesia</taxon>
    </lineage>
</organism>
<evidence type="ECO:0000256" key="4">
    <source>
        <dbReference type="ARBA" id="ARBA00022989"/>
    </source>
</evidence>
<feature type="transmembrane region" description="Helical" evidence="8">
    <location>
        <begin position="80"/>
        <end position="99"/>
    </location>
</feature>
<evidence type="ECO:0000256" key="3">
    <source>
        <dbReference type="ARBA" id="ARBA00022692"/>
    </source>
</evidence>
<dbReference type="GO" id="GO:0005886">
    <property type="term" value="C:plasma membrane"/>
    <property type="evidence" value="ECO:0007669"/>
    <property type="project" value="UniProtKB-SubCell"/>
</dbReference>
<dbReference type="AlphaFoldDB" id="A0AAV7INC3"/>
<dbReference type="GO" id="GO:0007165">
    <property type="term" value="P:signal transduction"/>
    <property type="evidence" value="ECO:0007669"/>
    <property type="project" value="UniProtKB-KW"/>
</dbReference>
<evidence type="ECO:0000256" key="2">
    <source>
        <dbReference type="ARBA" id="ARBA00022475"/>
    </source>
</evidence>
<keyword evidence="6 8" id="KW-0675">Receptor</keyword>
<evidence type="ECO:0000256" key="1">
    <source>
        <dbReference type="ARBA" id="ARBA00004651"/>
    </source>
</evidence>
<dbReference type="GO" id="GO:0050909">
    <property type="term" value="P:sensory perception of taste"/>
    <property type="evidence" value="ECO:0007669"/>
    <property type="project" value="InterPro"/>
</dbReference>
<evidence type="ECO:0000256" key="5">
    <source>
        <dbReference type="ARBA" id="ARBA00023136"/>
    </source>
</evidence>
<feature type="transmembrane region" description="Helical" evidence="8">
    <location>
        <begin position="279"/>
        <end position="302"/>
    </location>
</feature>
<comment type="function">
    <text evidence="8">Gustatory receptor which mediates acceptance or avoidance behavior, depending on its substrates.</text>
</comment>
<protein>
    <recommendedName>
        <fullName evidence="8">Gustatory receptor</fullName>
    </recommendedName>
</protein>
<name>A0AAV7INC3_COTGL</name>
<proteinExistence type="inferred from homology"/>
<comment type="caution">
    <text evidence="9">The sequence shown here is derived from an EMBL/GenBank/DDBJ whole genome shotgun (WGS) entry which is preliminary data.</text>
</comment>
<dbReference type="GO" id="GO:0008049">
    <property type="term" value="P:male courtship behavior"/>
    <property type="evidence" value="ECO:0007669"/>
    <property type="project" value="TreeGrafter"/>
</dbReference>
<evidence type="ECO:0000313" key="9">
    <source>
        <dbReference type="EMBL" id="KAH0564587.1"/>
    </source>
</evidence>
<keyword evidence="10" id="KW-1185">Reference proteome</keyword>
<keyword evidence="3 8" id="KW-0812">Transmembrane</keyword>
<feature type="transmembrane region" description="Helical" evidence="8">
    <location>
        <begin position="198"/>
        <end position="225"/>
    </location>
</feature>
<keyword evidence="4 8" id="KW-1133">Transmembrane helix</keyword>
<evidence type="ECO:0000256" key="6">
    <source>
        <dbReference type="ARBA" id="ARBA00023170"/>
    </source>
</evidence>
<feature type="transmembrane region" description="Helical" evidence="8">
    <location>
        <begin position="170"/>
        <end position="186"/>
    </location>
</feature>
<keyword evidence="5 8" id="KW-0472">Membrane</keyword>
<reference evidence="9 10" key="1">
    <citation type="journal article" date="2021" name="J. Hered.">
        <title>A chromosome-level genome assembly of the parasitoid wasp, Cotesia glomerata (Hymenoptera: Braconidae).</title>
        <authorList>
            <person name="Pinto B.J."/>
            <person name="Weis J.J."/>
            <person name="Gamble T."/>
            <person name="Ode P.J."/>
            <person name="Paul R."/>
            <person name="Zaspel J.M."/>
        </authorList>
    </citation>
    <scope>NUCLEOTIDE SEQUENCE [LARGE SCALE GENOMIC DNA]</scope>
    <source>
        <strain evidence="9">CgM1</strain>
    </source>
</reference>
<evidence type="ECO:0000313" key="10">
    <source>
        <dbReference type="Proteomes" id="UP000826195"/>
    </source>
</evidence>
<dbReference type="Pfam" id="PF08395">
    <property type="entry name" value="7tm_7"/>
    <property type="match status" value="1"/>
</dbReference>
<evidence type="ECO:0000256" key="7">
    <source>
        <dbReference type="ARBA" id="ARBA00023224"/>
    </source>
</evidence>
<gene>
    <name evidence="9" type="ORF">KQX54_012942</name>
</gene>
<feature type="transmembrane region" description="Helical" evidence="8">
    <location>
        <begin position="380"/>
        <end position="403"/>
    </location>
</feature>
<keyword evidence="7 8" id="KW-0807">Transducer</keyword>
<comment type="similarity">
    <text evidence="8">Belongs to the insect chemoreceptor superfamily. Gustatory receptor (GR) family.</text>
</comment>
<dbReference type="GO" id="GO:0030424">
    <property type="term" value="C:axon"/>
    <property type="evidence" value="ECO:0007669"/>
    <property type="project" value="TreeGrafter"/>
</dbReference>
<dbReference type="PANTHER" id="PTHR21143">
    <property type="entry name" value="INVERTEBRATE GUSTATORY RECEPTOR"/>
    <property type="match status" value="1"/>
</dbReference>
<dbReference type="GO" id="GO:0043025">
    <property type="term" value="C:neuronal cell body"/>
    <property type="evidence" value="ECO:0007669"/>
    <property type="project" value="TreeGrafter"/>
</dbReference>
<accession>A0AAV7INC3</accession>